<evidence type="ECO:0000313" key="4">
    <source>
        <dbReference type="Proteomes" id="UP000029120"/>
    </source>
</evidence>
<evidence type="ECO:0000313" key="3">
    <source>
        <dbReference type="EMBL" id="KFK23093.1"/>
    </source>
</evidence>
<organism evidence="3 4">
    <name type="scientific">Arabis alpina</name>
    <name type="common">Alpine rock-cress</name>
    <dbReference type="NCBI Taxonomy" id="50452"/>
    <lineage>
        <taxon>Eukaryota</taxon>
        <taxon>Viridiplantae</taxon>
        <taxon>Streptophyta</taxon>
        <taxon>Embryophyta</taxon>
        <taxon>Tracheophyta</taxon>
        <taxon>Spermatophyta</taxon>
        <taxon>Magnoliopsida</taxon>
        <taxon>eudicotyledons</taxon>
        <taxon>Gunneridae</taxon>
        <taxon>Pentapetalae</taxon>
        <taxon>rosids</taxon>
        <taxon>malvids</taxon>
        <taxon>Brassicales</taxon>
        <taxon>Brassicaceae</taxon>
        <taxon>Arabideae</taxon>
        <taxon>Arabis</taxon>
    </lineage>
</organism>
<dbReference type="GO" id="GO:0006892">
    <property type="term" value="P:post-Golgi vesicle-mediated transport"/>
    <property type="evidence" value="ECO:0007669"/>
    <property type="project" value="EnsemblPlants"/>
</dbReference>
<feature type="region of interest" description="Disordered" evidence="1">
    <location>
        <begin position="1"/>
        <end position="64"/>
    </location>
</feature>
<dbReference type="Gramene" id="KFK23093">
    <property type="protein sequence ID" value="KFK23093"/>
    <property type="gene ID" value="AALP_AAs51321U000700"/>
</dbReference>
<sequence>MDHERIPYTLKEVAEEEEEEEELIEEEDDTESLTLSSAPGNEKSECLSSPATYPPIPDQPVTPRESMEFLCRSWSISTSEISLALSSKKTNKQNNKNPNLSQLVADTSPAPAPPPPPPPPLLPGKLPSVVHARRTGTIGKWFHHRELIGGGRNSAVKKRDKARMENAHLHSAISIASLATAIAAVTAFCNQDSFKESKMSSALASASELLASHCLELAELSGADHDRIVSAVRSAVDVRGPGDLLTLTAAAATALRGEAALKARLPKEAKNSAAISPCERALPDTHDCSSEIDCASTTTTDELVMSAQEAEESNLDCTGELMQCTRNGNNLSRV</sequence>
<dbReference type="InterPro" id="IPR008546">
    <property type="entry name" value="VAN3-bd-like_auxin_canal"/>
</dbReference>
<dbReference type="Proteomes" id="UP000029120">
    <property type="component" value="Unassembled WGS sequence"/>
</dbReference>
<dbReference type="Pfam" id="PF05703">
    <property type="entry name" value="Auxin_canalis"/>
    <property type="match status" value="2"/>
</dbReference>
<dbReference type="PANTHER" id="PTHR31351:SF22">
    <property type="entry name" value="PH DOMAIN-CONTAINING PROTEIN"/>
    <property type="match status" value="1"/>
</dbReference>
<feature type="compositionally biased region" description="Pro residues" evidence="1">
    <location>
        <begin position="110"/>
        <end position="122"/>
    </location>
</feature>
<accession>A0A087FZP1</accession>
<dbReference type="eggNOG" id="ENOG502QW2P">
    <property type="taxonomic scope" value="Eukaryota"/>
</dbReference>
<gene>
    <name evidence="3" type="ORF">AALP_AAs51321U000700</name>
</gene>
<dbReference type="GO" id="GO:0010087">
    <property type="term" value="P:phloem or xylem histogenesis"/>
    <property type="evidence" value="ECO:0007669"/>
    <property type="project" value="TreeGrafter"/>
</dbReference>
<reference evidence="4" key="1">
    <citation type="journal article" date="2015" name="Nat. Plants">
        <title>Genome expansion of Arabis alpina linked with retrotransposition and reduced symmetric DNA methylation.</title>
        <authorList>
            <person name="Willing E.M."/>
            <person name="Rawat V."/>
            <person name="Mandakova T."/>
            <person name="Maumus F."/>
            <person name="James G.V."/>
            <person name="Nordstroem K.J."/>
            <person name="Becker C."/>
            <person name="Warthmann N."/>
            <person name="Chica C."/>
            <person name="Szarzynska B."/>
            <person name="Zytnicki M."/>
            <person name="Albani M.C."/>
            <person name="Kiefer C."/>
            <person name="Bergonzi S."/>
            <person name="Castaings L."/>
            <person name="Mateos J.L."/>
            <person name="Berns M.C."/>
            <person name="Bujdoso N."/>
            <person name="Piofczyk T."/>
            <person name="de Lorenzo L."/>
            <person name="Barrero-Sicilia C."/>
            <person name="Mateos I."/>
            <person name="Piednoel M."/>
            <person name="Hagmann J."/>
            <person name="Chen-Min-Tao R."/>
            <person name="Iglesias-Fernandez R."/>
            <person name="Schuster S.C."/>
            <person name="Alonso-Blanco C."/>
            <person name="Roudier F."/>
            <person name="Carbonero P."/>
            <person name="Paz-Ares J."/>
            <person name="Davis S.J."/>
            <person name="Pecinka A."/>
            <person name="Quesneville H."/>
            <person name="Colot V."/>
            <person name="Lysak M.A."/>
            <person name="Weigel D."/>
            <person name="Coupland G."/>
            <person name="Schneeberger K."/>
        </authorList>
    </citation>
    <scope>NUCLEOTIDE SEQUENCE [LARGE SCALE GENOMIC DNA]</scope>
    <source>
        <strain evidence="4">cv. Pajares</strain>
    </source>
</reference>
<feature type="compositionally biased region" description="Acidic residues" evidence="1">
    <location>
        <begin position="14"/>
        <end position="31"/>
    </location>
</feature>
<proteinExistence type="predicted"/>
<keyword evidence="4" id="KW-1185">Reference proteome</keyword>
<name>A0A087FZP1_ARAAL</name>
<dbReference type="InterPro" id="IPR040269">
    <property type="entry name" value="VAB"/>
</dbReference>
<evidence type="ECO:0000259" key="2">
    <source>
        <dbReference type="Pfam" id="PF05703"/>
    </source>
</evidence>
<feature type="domain" description="VAN3-binding protein-like auxin canalisation" evidence="2">
    <location>
        <begin position="60"/>
        <end position="96"/>
    </location>
</feature>
<protein>
    <recommendedName>
        <fullName evidence="2">VAN3-binding protein-like auxin canalisation domain-containing protein</fullName>
    </recommendedName>
</protein>
<dbReference type="GO" id="GO:0010305">
    <property type="term" value="P:leaf vascular tissue pattern formation"/>
    <property type="evidence" value="ECO:0007669"/>
    <property type="project" value="TreeGrafter"/>
</dbReference>
<feature type="compositionally biased region" description="Low complexity" evidence="1">
    <location>
        <begin position="87"/>
        <end position="103"/>
    </location>
</feature>
<dbReference type="AlphaFoldDB" id="A0A087FZP1"/>
<feature type="region of interest" description="Disordered" evidence="1">
    <location>
        <begin position="87"/>
        <end position="124"/>
    </location>
</feature>
<dbReference type="OrthoDB" id="1112733at2759"/>
<feature type="domain" description="VAN3-binding protein-like auxin canalisation" evidence="2">
    <location>
        <begin position="132"/>
        <end position="280"/>
    </location>
</feature>
<dbReference type="PANTHER" id="PTHR31351">
    <property type="entry name" value="EXPRESSED PROTEIN"/>
    <property type="match status" value="1"/>
</dbReference>
<dbReference type="GO" id="GO:0009734">
    <property type="term" value="P:auxin-activated signaling pathway"/>
    <property type="evidence" value="ECO:0007669"/>
    <property type="project" value="TreeGrafter"/>
</dbReference>
<evidence type="ECO:0000256" key="1">
    <source>
        <dbReference type="SAM" id="MobiDB-lite"/>
    </source>
</evidence>
<dbReference type="EMBL" id="KL982506">
    <property type="protein sequence ID" value="KFK23093.1"/>
    <property type="molecule type" value="Genomic_DNA"/>
</dbReference>